<dbReference type="PROSITE" id="PS50212">
    <property type="entry name" value="RASGEF_NTER"/>
    <property type="match status" value="1"/>
</dbReference>
<feature type="compositionally biased region" description="Low complexity" evidence="2">
    <location>
        <begin position="114"/>
        <end position="123"/>
    </location>
</feature>
<keyword evidence="8" id="KW-1185">Reference proteome</keyword>
<feature type="domain" description="Ras-GEF" evidence="4">
    <location>
        <begin position="525"/>
        <end position="819"/>
    </location>
</feature>
<dbReference type="EMBL" id="KV454542">
    <property type="protein sequence ID" value="ODV66693.1"/>
    <property type="molecule type" value="Genomic_DNA"/>
</dbReference>
<accession>A0A1E4RHE5</accession>
<feature type="region of interest" description="Disordered" evidence="2">
    <location>
        <begin position="1117"/>
        <end position="1150"/>
    </location>
</feature>
<dbReference type="OrthoDB" id="79452at2759"/>
<feature type="region of interest" description="Disordered" evidence="2">
    <location>
        <begin position="1"/>
        <end position="53"/>
    </location>
</feature>
<feature type="compositionally biased region" description="Low complexity" evidence="2">
    <location>
        <begin position="1730"/>
        <end position="1765"/>
    </location>
</feature>
<dbReference type="CDD" id="cd00159">
    <property type="entry name" value="RhoGAP"/>
    <property type="match status" value="1"/>
</dbReference>
<reference evidence="8" key="1">
    <citation type="submission" date="2016-05" db="EMBL/GenBank/DDBJ databases">
        <title>Comparative genomics of biotechnologically important yeasts.</title>
        <authorList>
            <consortium name="DOE Joint Genome Institute"/>
            <person name="Riley R."/>
            <person name="Haridas S."/>
            <person name="Wolfe K.H."/>
            <person name="Lopes M.R."/>
            <person name="Hittinger C.T."/>
            <person name="Goker M."/>
            <person name="Salamov A."/>
            <person name="Wisecaver J."/>
            <person name="Long T.M."/>
            <person name="Aerts A.L."/>
            <person name="Barry K."/>
            <person name="Choi C."/>
            <person name="Clum A."/>
            <person name="Coughlan A.Y."/>
            <person name="Deshpande S."/>
            <person name="Douglass A.P."/>
            <person name="Hanson S.J."/>
            <person name="Klenk H.-P."/>
            <person name="Labutti K."/>
            <person name="Lapidus A."/>
            <person name="Lindquist E."/>
            <person name="Lipzen A."/>
            <person name="Meier-Kolthoff J.P."/>
            <person name="Ohm R.A."/>
            <person name="Otillar R.P."/>
            <person name="Pangilinan J."/>
            <person name="Peng Y."/>
            <person name="Rokas A."/>
            <person name="Rosa C.A."/>
            <person name="Scheuner C."/>
            <person name="Sibirny A.A."/>
            <person name="Slot J.C."/>
            <person name="Stielow J.B."/>
            <person name="Sun H."/>
            <person name="Kurtzman C.P."/>
            <person name="Blackwell M."/>
            <person name="Grigoriev I.V."/>
            <person name="Jeffries T.W."/>
        </authorList>
    </citation>
    <scope>NUCLEOTIDE SEQUENCE [LARGE SCALE GENOMIC DNA]</scope>
    <source>
        <strain evidence="8">NRRL Y-1933</strain>
    </source>
</reference>
<dbReference type="Gene3D" id="1.10.555.10">
    <property type="entry name" value="Rho GTPase activation protein"/>
    <property type="match status" value="1"/>
</dbReference>
<feature type="domain" description="N-terminal Ras-GEF" evidence="5">
    <location>
        <begin position="1170"/>
        <end position="1344"/>
    </location>
</feature>
<dbReference type="InterPro" id="IPR037769">
    <property type="entry name" value="Abr/Bcr"/>
</dbReference>
<feature type="domain" description="PH" evidence="3">
    <location>
        <begin position="1839"/>
        <end position="1873"/>
    </location>
</feature>
<dbReference type="Pfam" id="PF00617">
    <property type="entry name" value="RasGEF"/>
    <property type="match status" value="1"/>
</dbReference>
<dbReference type="CDD" id="cd06224">
    <property type="entry name" value="REM"/>
    <property type="match status" value="1"/>
</dbReference>
<dbReference type="STRING" id="984485.A0A1E4RHE5"/>
<dbReference type="GO" id="GO:0007264">
    <property type="term" value="P:small GTPase-mediated signal transduction"/>
    <property type="evidence" value="ECO:0007669"/>
    <property type="project" value="InterPro"/>
</dbReference>
<feature type="compositionally biased region" description="Polar residues" evidence="2">
    <location>
        <begin position="983"/>
        <end position="996"/>
    </location>
</feature>
<proteinExistence type="predicted"/>
<dbReference type="Pfam" id="PF00618">
    <property type="entry name" value="RasGEF_N"/>
    <property type="match status" value="1"/>
</dbReference>
<evidence type="ECO:0000259" key="4">
    <source>
        <dbReference type="PROSITE" id="PS50009"/>
    </source>
</evidence>
<feature type="domain" description="Rho-GAP" evidence="6">
    <location>
        <begin position="1894"/>
        <end position="2087"/>
    </location>
</feature>
<dbReference type="SUPFAM" id="SSF48350">
    <property type="entry name" value="GTPase activation domain, GAP"/>
    <property type="match status" value="1"/>
</dbReference>
<dbReference type="SUPFAM" id="SSF48366">
    <property type="entry name" value="Ras GEF"/>
    <property type="match status" value="2"/>
</dbReference>
<evidence type="ECO:0000313" key="8">
    <source>
        <dbReference type="Proteomes" id="UP000095085"/>
    </source>
</evidence>
<evidence type="ECO:0000256" key="1">
    <source>
        <dbReference type="PROSITE-ProRule" id="PRU00168"/>
    </source>
</evidence>
<evidence type="ECO:0000259" key="6">
    <source>
        <dbReference type="PROSITE" id="PS50238"/>
    </source>
</evidence>
<dbReference type="InterPro" id="IPR001895">
    <property type="entry name" value="RASGEF_cat_dom"/>
</dbReference>
<feature type="region of interest" description="Disordered" evidence="2">
    <location>
        <begin position="1725"/>
        <end position="1766"/>
    </location>
</feature>
<dbReference type="InterPro" id="IPR008936">
    <property type="entry name" value="Rho_GTPase_activation_prot"/>
</dbReference>
<evidence type="ECO:0000259" key="5">
    <source>
        <dbReference type="PROSITE" id="PS50212"/>
    </source>
</evidence>
<dbReference type="RefSeq" id="XP_020075760.1">
    <property type="nucleotide sequence ID" value="XM_020223630.1"/>
</dbReference>
<organism evidence="7 8">
    <name type="scientific">Hyphopichia burtonii NRRL Y-1933</name>
    <dbReference type="NCBI Taxonomy" id="984485"/>
    <lineage>
        <taxon>Eukaryota</taxon>
        <taxon>Fungi</taxon>
        <taxon>Dikarya</taxon>
        <taxon>Ascomycota</taxon>
        <taxon>Saccharomycotina</taxon>
        <taxon>Pichiomycetes</taxon>
        <taxon>Debaryomycetaceae</taxon>
        <taxon>Hyphopichia</taxon>
    </lineage>
</organism>
<keyword evidence="1" id="KW-0344">Guanine-nucleotide releasing factor</keyword>
<evidence type="ECO:0008006" key="9">
    <source>
        <dbReference type="Google" id="ProtNLM"/>
    </source>
</evidence>
<sequence>MRKIWSLRKDKDKRKSMSGASISYQTSSPSPLSHSSHNHPANHKPSITSIDSAPEFDPNGSIISYDTSDYPNNTYDDYPTLANSTISSIPEATTLNSHNNLNFNNYHLNSNHNHSLSSTSQLNKSYLSTSPTSTTHDLNYNNSISKKTVSSLIKPDYDTKLIKHNWLNVIVNSHSVNEISEQTLKVCRAELKGSHLYLYKPSPTLNIKSFRIDGHQQQQQQQSILNDEPVNQQVTAPPQVASSPSINAPATPANNQQLSFSSDLFKNSNGSNLTLQELTAPSTPQINHPAIHTPPPPVSINDDIIITYFQTTIPHPDLKFEETPDSFKLLLSLILLQTTVPSRSNSTTSNSMSTPTPPTTGGSSLESIIHFFLFAPGDPSKYTSSINQLIQTLPLFPNFGKILKLIHLFLFYLLDIDAPTSKFINQSFDISLLTNRLIQLFKNIDSNFSGFLLKSDIAPYILKILETLTDHCSTKDDLATLIQTFKSTMLLKQQLLINLVNHDSLSGSDNPLQDLNSTIFMNDINLFDMATAISTIDLNFFEKWNSNFDKSLLLTSSLNNSSNGVGGDFFYKKNPLIFNNDNHIHYLSKLLINHLFIENVNANGSSHSLEKKARLLEKWIDLGCLLDKSGNMSSWLGISSIILSQPVLRLTKIWALVSPDYIKLLKNDWSPVLFELDRRHLANGGTSIVDEGISRNKKHDGSSPSDSPIEKLEDFISKDSYHIMAPRGLGKIYPKEKVIPFFGDLVINNSSSTNINDLESIWKRVNYLFSRWNEYLSNLKNFGKIIKYNEDVLKRYDNMGFIFSNESLNQVLYLGANSNSSNLEDIPPNAFEDMDNSNNSPKKNSKVNQNLQSKLLRLIEINCESTSLEKIMKLSLTLEPELPEAYLKVPPISNTSLRHPSNASYTIPEVKTPLPSTLTFKLNNSSSSNLSIHSNDSSNSINTTATDATNSTNYQSSNSNSNSNNYSHSRSHTHSFSTGSVGLPSTSSSKSIDENNPASKIPIFNNHYFKLNLSKYDDLTVLANGSTNVSNSITHDPRLQFHHTDGPIDKHNVVIDDDLTFRIDDFVSDLDNSLVTAGTSNTYDDVGDNEDADGDVPGLGIDVDDILNSDKFNNFSISATNSPNPNENKQLGNANNNGNTSNEEKAKNHASFGAISSDSSHLRNSHGQSFKYIPKYASIDKLIDLLLIDSKYFDELISLDLTEYRFVFLLNYNSFISTRVLLDKLAHRFINSGNAVISVMKKLYMMRSGSFDNNFGEFPNWNIDTSIDLNELGDVDYELLLKIQINILKILIVLINNFYSNFATDLTNKKILIKLLKLYSNEILQWYNSNKIDASLEKSFESLVNYYKKLKKLFVKKTYRPVEILKFDEYLINEFKFNNSLHEVPMNRNLPGHKNINKIEKFLHKFNKLLTVFYKGIKAEDWIKIYKTIENQYENHSLLDFNLQRNSSNDDNLMISNVFTFFESLTDPLEKRLLLKKFPLVFRKLFKLYYKFRSYLLIQLSDLNITVEERLDRMKTLLIMTKISKLKMSDNQFVFEGDRDNIPSCIESAITNVIYSPESRSFTNLWIKASNALINYPDLNSNVGNGSNQNSFNDLNSLLPPNIKYSDLIMNHEPLLPCFGWIIENLIETNKCPSFHHTVINFNKRYLIYKLIKELSVEDIDSGDEVSYHDTREFEFLLKLDESLATNQHLRDFSNLEKDKVKLFRLVLRDQHKILMIDNKKKQVKENKDLNSSNSNGIGLSSSNPNNNSLNKKTSTSSLRRQSLSYKSNSSSRFKISGLFNKTRPFSLNVSGLSNQSDRVVSAKELPNIENHQDFKQKPFLVIPLKNKKVFPVYLLPLCFKIDSETSNDDYFFQAPNEIDLNDWLVKLNYANRHWFYSRLINLKSNHNYTTFGIPINVLCNREQSSSPRVLDLIFEEIENEGLKDIGVYRISSSISELNHLKTTIDKTGTVNFNDKAYDVHTLTSCVKSYFRELPDALLTDKVIDAFFSSKEDTKSSQEDNELKLVENYRDILKNLPTINYFTLKHLLRHLQKISQYSNENKMTASNLATVIGPALTEASSLESLVNNFGFMNSILEKLIVHYEYVFEDTANDASTTYAASILDTHTINEKFKDTVSIQ</sequence>
<dbReference type="GO" id="GO:0016020">
    <property type="term" value="C:membrane"/>
    <property type="evidence" value="ECO:0007669"/>
    <property type="project" value="TreeGrafter"/>
</dbReference>
<feature type="region of interest" description="Disordered" evidence="2">
    <location>
        <begin position="342"/>
        <end position="362"/>
    </location>
</feature>
<dbReference type="Pfam" id="PF00620">
    <property type="entry name" value="RhoGAP"/>
    <property type="match status" value="1"/>
</dbReference>
<dbReference type="InterPro" id="IPR023578">
    <property type="entry name" value="Ras_GEF_dom_sf"/>
</dbReference>
<evidence type="ECO:0000313" key="7">
    <source>
        <dbReference type="EMBL" id="ODV66693.1"/>
    </source>
</evidence>
<dbReference type="PANTHER" id="PTHR23182">
    <property type="entry name" value="BREAKPOINT CLUSTER REGION PROTEIN BCR"/>
    <property type="match status" value="1"/>
</dbReference>
<dbReference type="GO" id="GO:0005085">
    <property type="term" value="F:guanyl-nucleotide exchange factor activity"/>
    <property type="evidence" value="ECO:0007669"/>
    <property type="project" value="UniProtKB-KW"/>
</dbReference>
<feature type="compositionally biased region" description="Low complexity" evidence="2">
    <location>
        <begin position="21"/>
        <end position="35"/>
    </location>
</feature>
<dbReference type="Gene3D" id="1.10.840.10">
    <property type="entry name" value="Ras guanine-nucleotide exchange factors catalytic domain"/>
    <property type="match status" value="1"/>
</dbReference>
<dbReference type="InterPro" id="IPR000651">
    <property type="entry name" value="Ras-like_Gua-exchang_fac_N"/>
</dbReference>
<protein>
    <recommendedName>
        <fullName evidence="9">Rho-GAP domain-containing protein</fullName>
    </recommendedName>
</protein>
<dbReference type="InterPro" id="IPR000198">
    <property type="entry name" value="RhoGAP_dom"/>
</dbReference>
<feature type="region of interest" description="Disordered" evidence="2">
    <location>
        <begin position="235"/>
        <end position="254"/>
    </location>
</feature>
<evidence type="ECO:0000259" key="3">
    <source>
        <dbReference type="PROSITE" id="PS50003"/>
    </source>
</evidence>
<dbReference type="Gene3D" id="1.20.870.10">
    <property type="entry name" value="Son of sevenless (SoS) protein Chain: S domain 1"/>
    <property type="match status" value="1"/>
</dbReference>
<dbReference type="PROSITE" id="PS50003">
    <property type="entry name" value="PH_DOMAIN"/>
    <property type="match status" value="1"/>
</dbReference>
<feature type="compositionally biased region" description="Low complexity" evidence="2">
    <location>
        <begin position="926"/>
        <end position="980"/>
    </location>
</feature>
<dbReference type="GeneID" id="30998179"/>
<dbReference type="GO" id="GO:0005096">
    <property type="term" value="F:GTPase activator activity"/>
    <property type="evidence" value="ECO:0007669"/>
    <property type="project" value="InterPro"/>
</dbReference>
<dbReference type="InterPro" id="IPR001849">
    <property type="entry name" value="PH_domain"/>
</dbReference>
<name>A0A1E4RHE5_9ASCO</name>
<feature type="compositionally biased region" description="Low complexity" evidence="2">
    <location>
        <begin position="836"/>
        <end position="847"/>
    </location>
</feature>
<dbReference type="PROSITE" id="PS50009">
    <property type="entry name" value="RASGEF_CAT"/>
    <property type="match status" value="1"/>
</dbReference>
<feature type="region of interest" description="Disordered" evidence="2">
    <location>
        <begin position="114"/>
        <end position="136"/>
    </location>
</feature>
<feature type="region of interest" description="Disordered" evidence="2">
    <location>
        <begin position="825"/>
        <end position="847"/>
    </location>
</feature>
<dbReference type="PROSITE" id="PS50238">
    <property type="entry name" value="RHOGAP"/>
    <property type="match status" value="1"/>
</dbReference>
<feature type="compositionally biased region" description="Low complexity" evidence="2">
    <location>
        <begin position="1126"/>
        <end position="1141"/>
    </location>
</feature>
<feature type="compositionally biased region" description="Polar residues" evidence="2">
    <location>
        <begin position="124"/>
        <end position="136"/>
    </location>
</feature>
<dbReference type="SUPFAM" id="SSF50729">
    <property type="entry name" value="PH domain-like"/>
    <property type="match status" value="1"/>
</dbReference>
<dbReference type="InterPro" id="IPR036964">
    <property type="entry name" value="RASGEF_cat_dom_sf"/>
</dbReference>
<feature type="region of interest" description="Disordered" evidence="2">
    <location>
        <begin position="926"/>
        <end position="996"/>
    </location>
</feature>
<gene>
    <name evidence="7" type="ORF">HYPBUDRAFT_7079</name>
</gene>
<dbReference type="SMART" id="SM00324">
    <property type="entry name" value="RhoGAP"/>
    <property type="match status" value="1"/>
</dbReference>
<dbReference type="PANTHER" id="PTHR23182:SF1">
    <property type="entry name" value="RHO GTPASE ACTIVATING PROTEIN AT 1A, ISOFORM E"/>
    <property type="match status" value="1"/>
</dbReference>
<evidence type="ECO:0000256" key="2">
    <source>
        <dbReference type="SAM" id="MobiDB-lite"/>
    </source>
</evidence>
<dbReference type="Proteomes" id="UP000095085">
    <property type="component" value="Unassembled WGS sequence"/>
</dbReference>